<dbReference type="EMBL" id="LVYD01000066">
    <property type="protein sequence ID" value="OQP60121.1"/>
    <property type="molecule type" value="Genomic_DNA"/>
</dbReference>
<evidence type="ECO:0000313" key="3">
    <source>
        <dbReference type="Proteomes" id="UP000192796"/>
    </source>
</evidence>
<gene>
    <name evidence="2" type="ORF">A3860_34910</name>
</gene>
<evidence type="ECO:0008006" key="4">
    <source>
        <dbReference type="Google" id="ProtNLM"/>
    </source>
</evidence>
<feature type="chain" id="PRO_5010720666" description="Outer membrane protein beta-barrel domain-containing protein" evidence="1">
    <location>
        <begin position="23"/>
        <end position="69"/>
    </location>
</feature>
<dbReference type="RefSeq" id="WP_081153656.1">
    <property type="nucleotide sequence ID" value="NZ_LVYD01000066.1"/>
</dbReference>
<name>A0A1V9FPC3_9BACT</name>
<organism evidence="2 3">
    <name type="scientific">Niastella vici</name>
    <dbReference type="NCBI Taxonomy" id="1703345"/>
    <lineage>
        <taxon>Bacteria</taxon>
        <taxon>Pseudomonadati</taxon>
        <taxon>Bacteroidota</taxon>
        <taxon>Chitinophagia</taxon>
        <taxon>Chitinophagales</taxon>
        <taxon>Chitinophagaceae</taxon>
        <taxon>Niastella</taxon>
    </lineage>
</organism>
<accession>A0A1V9FPC3</accession>
<evidence type="ECO:0000256" key="1">
    <source>
        <dbReference type="SAM" id="SignalP"/>
    </source>
</evidence>
<feature type="signal peptide" evidence="1">
    <location>
        <begin position="1"/>
        <end position="22"/>
    </location>
</feature>
<protein>
    <recommendedName>
        <fullName evidence="4">Outer membrane protein beta-barrel domain-containing protein</fullName>
    </recommendedName>
</protein>
<comment type="caution">
    <text evidence="2">The sequence shown here is derived from an EMBL/GenBank/DDBJ whole genome shotgun (WGS) entry which is preliminary data.</text>
</comment>
<sequence>MRRIFRAAFVVAAFTVNNDANAQEKFSISVKGTPQFSFFQNRDDHDNNRIDRRATFNTSLVVGAAYNFT</sequence>
<evidence type="ECO:0000313" key="2">
    <source>
        <dbReference type="EMBL" id="OQP60121.1"/>
    </source>
</evidence>
<keyword evidence="1" id="KW-0732">Signal</keyword>
<proteinExistence type="predicted"/>
<dbReference type="AlphaFoldDB" id="A0A1V9FPC3"/>
<reference evidence="2 3" key="1">
    <citation type="submission" date="2016-03" db="EMBL/GenBank/DDBJ databases">
        <title>Niastella vici sp. nov., isolated from farmland soil.</title>
        <authorList>
            <person name="Chen L."/>
            <person name="Wang D."/>
            <person name="Yang S."/>
            <person name="Wang G."/>
        </authorList>
    </citation>
    <scope>NUCLEOTIDE SEQUENCE [LARGE SCALE GENOMIC DNA]</scope>
    <source>
        <strain evidence="2 3">DJ57</strain>
    </source>
</reference>
<keyword evidence="3" id="KW-1185">Reference proteome</keyword>
<dbReference type="Proteomes" id="UP000192796">
    <property type="component" value="Unassembled WGS sequence"/>
</dbReference>